<evidence type="ECO:0000313" key="1">
    <source>
        <dbReference type="EMBL" id="QBQ01750.1"/>
    </source>
</evidence>
<keyword evidence="2" id="KW-1185">Reference proteome</keyword>
<name>A0A482KAQ3_9VIRU</name>
<protein>
    <submittedName>
        <fullName evidence="1">Nonstructural protein</fullName>
    </submittedName>
</protein>
<dbReference type="KEGG" id="vg:65247005"/>
<accession>A0A482KAQ3</accession>
<evidence type="ECO:0000313" key="2">
    <source>
        <dbReference type="Proteomes" id="UP000502830"/>
    </source>
</evidence>
<organism evidence="1 2">
    <name type="scientific">La Gloria virus</name>
    <dbReference type="NCBI Taxonomy" id="2559110"/>
    <lineage>
        <taxon>Viruses</taxon>
        <taxon>Riboviria</taxon>
        <taxon>Orthornavirae</taxon>
        <taxon>Negarnaviricota</taxon>
        <taxon>Polyploviricotina</taxon>
        <taxon>Bunyaviricetes</taxon>
        <taxon>Hareavirales</taxon>
        <taxon>Phenuiviridae</taxon>
        <taxon>Phlebovirus</taxon>
        <taxon>Phlebovirus gloriaense</taxon>
    </lineage>
</organism>
<dbReference type="EMBL" id="MK524334">
    <property type="protein sequence ID" value="QBQ01750.1"/>
    <property type="molecule type" value="Genomic_RNA"/>
</dbReference>
<gene>
    <name evidence="1" type="primary">NSs</name>
</gene>
<dbReference type="GeneID" id="65247005"/>
<reference evidence="1" key="1">
    <citation type="journal article" date="2019" name="J. Gen. Virol.">
        <title>Diverse novel phleboviruses in Lutzomyia sandflies from the Panama Canal area, Central Panama.</title>
        <authorList>
            <person name="Marklewitz M."/>
            <person name="Dutari L.C."/>
            <person name="Paraskevopoulou S."/>
            <person name="Page R.A."/>
            <person name="Loaiza J.R."/>
            <person name="Junglen S."/>
        </authorList>
    </citation>
    <scope>NUCLEOTIDE SEQUENCE [LARGE SCALE GENOMIC DNA]</scope>
    <source>
        <strain evidence="1">SP0584-PA-2014</strain>
    </source>
</reference>
<sequence>MTNRYCYDMPVTSWSANPLKRISIHYMAYNKPCTFQVSRFDTLEFPLEKFTQSTKTRATLNDFIKKKELPVQWGGVSSQVFKPSPRVFLGLIMGLSDCSSEDYVKYDIPLLKKAISWPLTYPSHAFINLIAKKDSLGPWVYKSMAATYMLRATNSICLEEAIVKMNNLIKSKAREMGLDMEVFSGENLLLEIAHIQCLLLISASRSTMLIKSQIPKVFRIILDYDKLMSEYSKEIATFSEDVSGLSDMIEIDSGCYC</sequence>
<dbReference type="InterPro" id="IPR039434">
    <property type="entry name" value="NSs-like"/>
</dbReference>
<dbReference type="Pfam" id="PF11073">
    <property type="entry name" value="NSs"/>
    <property type="match status" value="1"/>
</dbReference>
<dbReference type="RefSeq" id="YP_010086193.1">
    <property type="nucleotide sequence ID" value="NC_055398.1"/>
</dbReference>
<dbReference type="Proteomes" id="UP000502830">
    <property type="component" value="Genome"/>
</dbReference>
<proteinExistence type="predicted"/>